<dbReference type="STRING" id="937775.Metlim_0162"/>
<protein>
    <submittedName>
        <fullName evidence="2">Uncharacterized protein</fullName>
    </submittedName>
</protein>
<keyword evidence="1" id="KW-0812">Transmembrane</keyword>
<gene>
    <name evidence="2" type="ORF">Metlim_0162</name>
</gene>
<evidence type="ECO:0000256" key="1">
    <source>
        <dbReference type="SAM" id="Phobius"/>
    </source>
</evidence>
<dbReference type="RefSeq" id="WP_004075899.1">
    <property type="nucleotide sequence ID" value="NZ_CM001436.1"/>
</dbReference>
<dbReference type="InParanoid" id="H1YZQ3"/>
<dbReference type="EMBL" id="CM001436">
    <property type="protein sequence ID" value="EHQ34315.1"/>
    <property type="molecule type" value="Genomic_DNA"/>
</dbReference>
<sequence length="411" mass="44951">MKGDFNRFKLIALLIFTSLFVFHTVSAAGIAVTPSLINISDAARSIEYEKTITVFNPGNDELMADIMISGDAKEWIKIYEDTPDAGEPVNEIKIPGKNIKVKARISVPEDTANGMYRAEINFDTKSPESSENTEVGAVLKVRATTKVEIDVTGTEIISGEADLLRISDSEVNYPVPVEIMFQNTGNVVLAPGITIVISKEGKNIDTVRKTASEIKPGEKEKITVNWENNGLESGDYSAIVTVNIGDNEILREETKFSLIPEGTLTRKGEFTEINYEGKTVVGRILKISGTFVNTGEIPTKAVLKGEIYKDDELIDTFESDELTVTAMGTENLVYYYKPEISGEYKIITYIVYEDKKTGEKELNIQVTGSADSTGDSSKPTESGKAPLPTALVIAALTIFALVMALKSAFRK</sequence>
<accession>H1YZQ3</accession>
<dbReference type="Proteomes" id="UP000005741">
    <property type="component" value="Chromosome"/>
</dbReference>
<dbReference type="Gene3D" id="2.60.40.10">
    <property type="entry name" value="Immunoglobulins"/>
    <property type="match status" value="1"/>
</dbReference>
<dbReference type="OrthoDB" id="106975at2157"/>
<reference evidence="2 3" key="1">
    <citation type="submission" date="2011-10" db="EMBL/GenBank/DDBJ databases">
        <title>The Improved High-Quality Draft genome of Methanoplanus limicola DSM 2279.</title>
        <authorList>
            <consortium name="US DOE Joint Genome Institute (JGI-PGF)"/>
            <person name="Lucas S."/>
            <person name="Copeland A."/>
            <person name="Lapidus A."/>
            <person name="Glavina del Rio T."/>
            <person name="Dalin E."/>
            <person name="Tice H."/>
            <person name="Bruce D."/>
            <person name="Goodwin L."/>
            <person name="Pitluck S."/>
            <person name="Peters L."/>
            <person name="Mikhailova N."/>
            <person name="Lu M."/>
            <person name="Kyrpides N."/>
            <person name="Mavromatis K."/>
            <person name="Ivanova N."/>
            <person name="Markowitz V."/>
            <person name="Cheng J.-F."/>
            <person name="Hugenholtz P."/>
            <person name="Woyke T."/>
            <person name="Wu D."/>
            <person name="Wirth R."/>
            <person name="Brambilla E.-M."/>
            <person name="Klenk H.-P."/>
            <person name="Eisen J.A."/>
        </authorList>
    </citation>
    <scope>NUCLEOTIDE SEQUENCE [LARGE SCALE GENOMIC DNA]</scope>
    <source>
        <strain evidence="2 3">DSM 2279</strain>
    </source>
</reference>
<name>H1YZQ3_9EURY</name>
<dbReference type="HOGENOM" id="CLU_707159_0_0_2"/>
<proteinExistence type="predicted"/>
<keyword evidence="3" id="KW-1185">Reference proteome</keyword>
<organism evidence="2 3">
    <name type="scientific">Methanoplanus limicola DSM 2279</name>
    <dbReference type="NCBI Taxonomy" id="937775"/>
    <lineage>
        <taxon>Archaea</taxon>
        <taxon>Methanobacteriati</taxon>
        <taxon>Methanobacteriota</taxon>
        <taxon>Stenosarchaea group</taxon>
        <taxon>Methanomicrobia</taxon>
        <taxon>Methanomicrobiales</taxon>
        <taxon>Methanomicrobiaceae</taxon>
        <taxon>Methanoplanus</taxon>
    </lineage>
</organism>
<keyword evidence="1" id="KW-0472">Membrane</keyword>
<dbReference type="AlphaFoldDB" id="H1YZQ3"/>
<feature type="transmembrane region" description="Helical" evidence="1">
    <location>
        <begin position="385"/>
        <end position="405"/>
    </location>
</feature>
<evidence type="ECO:0000313" key="3">
    <source>
        <dbReference type="Proteomes" id="UP000005741"/>
    </source>
</evidence>
<keyword evidence="1" id="KW-1133">Transmembrane helix</keyword>
<evidence type="ECO:0000313" key="2">
    <source>
        <dbReference type="EMBL" id="EHQ34315.1"/>
    </source>
</evidence>
<dbReference type="InterPro" id="IPR013783">
    <property type="entry name" value="Ig-like_fold"/>
</dbReference>